<evidence type="ECO:0000313" key="1">
    <source>
        <dbReference type="EMBL" id="KAI7998323.1"/>
    </source>
</evidence>
<organism evidence="1 2">
    <name type="scientific">Camellia lanceoleosa</name>
    <dbReference type="NCBI Taxonomy" id="1840588"/>
    <lineage>
        <taxon>Eukaryota</taxon>
        <taxon>Viridiplantae</taxon>
        <taxon>Streptophyta</taxon>
        <taxon>Embryophyta</taxon>
        <taxon>Tracheophyta</taxon>
        <taxon>Spermatophyta</taxon>
        <taxon>Magnoliopsida</taxon>
        <taxon>eudicotyledons</taxon>
        <taxon>Gunneridae</taxon>
        <taxon>Pentapetalae</taxon>
        <taxon>asterids</taxon>
        <taxon>Ericales</taxon>
        <taxon>Theaceae</taxon>
        <taxon>Camellia</taxon>
    </lineage>
</organism>
<dbReference type="Proteomes" id="UP001060215">
    <property type="component" value="Chromosome 10"/>
</dbReference>
<proteinExistence type="predicted"/>
<dbReference type="EMBL" id="CM045767">
    <property type="protein sequence ID" value="KAI7998323.1"/>
    <property type="molecule type" value="Genomic_DNA"/>
</dbReference>
<sequence length="159" mass="17983">MGQRSMKEARFKAPFITSIHVLYLSTSTILGLTLLVTLCYFISRNIFYGYFFVVAFAAVFAAVLKKYLEMRALCNMSMVISVLERINWAEAIALSDYFRRDSKRHGLFFMLAFFGWGFGLRSLCLVSGCSKSVGWVVVPVSLLWMGKCDQAGGFHDLLL</sequence>
<comment type="caution">
    <text evidence="1">The sequence shown here is derived from an EMBL/GenBank/DDBJ whole genome shotgun (WGS) entry which is preliminary data.</text>
</comment>
<accession>A0ACC0GB13</accession>
<gene>
    <name evidence="1" type="ORF">LOK49_LG10G00412</name>
</gene>
<keyword evidence="2" id="KW-1185">Reference proteome</keyword>
<protein>
    <submittedName>
        <fullName evidence="1">Uncharacterized protein</fullName>
    </submittedName>
</protein>
<name>A0ACC0GB13_9ERIC</name>
<reference evidence="1 2" key="1">
    <citation type="journal article" date="2022" name="Plant J.">
        <title>Chromosome-level genome of Camellia lanceoleosa provides a valuable resource for understanding genome evolution and self-incompatibility.</title>
        <authorList>
            <person name="Gong W."/>
            <person name="Xiao S."/>
            <person name="Wang L."/>
            <person name="Liao Z."/>
            <person name="Chang Y."/>
            <person name="Mo W."/>
            <person name="Hu G."/>
            <person name="Li W."/>
            <person name="Zhao G."/>
            <person name="Zhu H."/>
            <person name="Hu X."/>
            <person name="Ji K."/>
            <person name="Xiang X."/>
            <person name="Song Q."/>
            <person name="Yuan D."/>
            <person name="Jin S."/>
            <person name="Zhang L."/>
        </authorList>
    </citation>
    <scope>NUCLEOTIDE SEQUENCE [LARGE SCALE GENOMIC DNA]</scope>
    <source>
        <strain evidence="1">SQ_2022a</strain>
    </source>
</reference>
<evidence type="ECO:0000313" key="2">
    <source>
        <dbReference type="Proteomes" id="UP001060215"/>
    </source>
</evidence>